<proteinExistence type="predicted"/>
<keyword evidence="2" id="KW-1185">Reference proteome</keyword>
<keyword evidence="1" id="KW-0378">Hydrolase</keyword>
<protein>
    <submittedName>
        <fullName evidence="1">Arylsulfatase</fullName>
        <ecNumber evidence="1">3.1.6.1</ecNumber>
    </submittedName>
</protein>
<dbReference type="EMBL" id="CABVMM010000014">
    <property type="protein sequence ID" value="VVV01983.1"/>
    <property type="molecule type" value="Genomic_DNA"/>
</dbReference>
<dbReference type="Proteomes" id="UP000356253">
    <property type="component" value="Unassembled WGS sequence"/>
</dbReference>
<organism evidence="1 2">
    <name type="scientific">Mesonia oceanica</name>
    <dbReference type="NCBI Taxonomy" id="2687242"/>
    <lineage>
        <taxon>Bacteria</taxon>
        <taxon>Pseudomonadati</taxon>
        <taxon>Bacteroidota</taxon>
        <taxon>Flavobacteriia</taxon>
        <taxon>Flavobacteriales</taxon>
        <taxon>Flavobacteriaceae</taxon>
        <taxon>Mesonia</taxon>
    </lineage>
</organism>
<reference evidence="1" key="1">
    <citation type="submission" date="2019-09" db="EMBL/GenBank/DDBJ databases">
        <authorList>
            <person name="Rodrigo-Torres L."/>
            <person name="Arahal R. D."/>
            <person name="Lucena T."/>
        </authorList>
    </citation>
    <scope>NUCLEOTIDE SEQUENCE</scope>
    <source>
        <strain evidence="1">ISS653</strain>
    </source>
</reference>
<dbReference type="EC" id="3.1.6.1" evidence="1"/>
<gene>
    <name evidence="1" type="primary">atsA_2</name>
    <name evidence="1" type="ORF">FVB9532_03278</name>
</gene>
<evidence type="ECO:0000313" key="2">
    <source>
        <dbReference type="Proteomes" id="UP000356253"/>
    </source>
</evidence>
<accession>A0AC61YC78</accession>
<name>A0AC61YC78_9FLAO</name>
<evidence type="ECO:0000313" key="1">
    <source>
        <dbReference type="EMBL" id="VVV01983.1"/>
    </source>
</evidence>
<sequence length="514" mass="57763">MKPKFFNLHFLLLFNFISLGILSAQNKPNVIYINADDLGYGDIGAYGAKRVYTPNMDKLATQGKKFTDAHSVSAVCTPSRYGLITGEYPVKANVAHAIFDRDSLLIPTSKFTLADVFKEQGYATACVGKWHLGFGETRPVNWNEELKPGPLELGFDYYFGVPVLNSHPPFVYVENHHVVGFEKDDPFVWGKEAATAPYPEKWNRWNQKIGGATKAHQLYVDSLVGTTLKDTAQAFIKRHKNEPFFLYLATTNIHHPFTPAKRFLGRSDAGRYGDFIEELDWIVGEIMNTLEKENLTENTILVLTSDNGGMLNRGGQDAYAMDHHINGELLGFKFDAWEGGHRIPFIVRWPGKVEAGSVSNQLLSNVDMVATFAALFDRKLKKGEAVDSYNMLPTFIGNPDENIRPSLLIAPDNIENLAVRKGKWMYISGQGGGGFKAEYRGIHDFGGPAATVFTHQKNSDIAHGRIKENAPPAQLYNLEKDLSETHNLYEDYPEKVEEMQLELERLQQVRQTRP</sequence>
<comment type="caution">
    <text evidence="1">The sequence shown here is derived from an EMBL/GenBank/DDBJ whole genome shotgun (WGS) entry which is preliminary data.</text>
</comment>